<gene>
    <name evidence="2" type="ORF">BP6252_07444</name>
</gene>
<feature type="transmembrane region" description="Helical" evidence="1">
    <location>
        <begin position="139"/>
        <end position="158"/>
    </location>
</feature>
<feature type="transmembrane region" description="Helical" evidence="1">
    <location>
        <begin position="12"/>
        <end position="31"/>
    </location>
</feature>
<dbReference type="Proteomes" id="UP000256645">
    <property type="component" value="Unassembled WGS sequence"/>
</dbReference>
<dbReference type="Pfam" id="PF08592">
    <property type="entry name" value="Anthrone_oxy"/>
    <property type="match status" value="1"/>
</dbReference>
<sequence>MDPAAILRTTTLLGLSSSFFISGINFSASQLTLPALYGLQTSASTAAFDILYHRGATALIPLVSLTTVLQCTSAYLDPENRIKFAIAAGLTLAPLPWTRLVMMETIQQLLKLAGDATTREKVGKAQIVSLLRTWTWMNFARSAMAAAGGFIGVAIVAGKM</sequence>
<evidence type="ECO:0000256" key="1">
    <source>
        <dbReference type="SAM" id="Phobius"/>
    </source>
</evidence>
<proteinExistence type="predicted"/>
<dbReference type="STRING" id="1849047.A0A3D8RHM0"/>
<name>A0A3D8RHM0_9HELO</name>
<keyword evidence="1" id="KW-0812">Transmembrane</keyword>
<dbReference type="OrthoDB" id="5954308at2759"/>
<organism evidence="2 3">
    <name type="scientific">Coleophoma cylindrospora</name>
    <dbReference type="NCBI Taxonomy" id="1849047"/>
    <lineage>
        <taxon>Eukaryota</taxon>
        <taxon>Fungi</taxon>
        <taxon>Dikarya</taxon>
        <taxon>Ascomycota</taxon>
        <taxon>Pezizomycotina</taxon>
        <taxon>Leotiomycetes</taxon>
        <taxon>Helotiales</taxon>
        <taxon>Dermateaceae</taxon>
        <taxon>Coleophoma</taxon>
    </lineage>
</organism>
<dbReference type="AlphaFoldDB" id="A0A3D8RHM0"/>
<comment type="caution">
    <text evidence="2">The sequence shown here is derived from an EMBL/GenBank/DDBJ whole genome shotgun (WGS) entry which is preliminary data.</text>
</comment>
<feature type="transmembrane region" description="Helical" evidence="1">
    <location>
        <begin position="51"/>
        <end position="72"/>
    </location>
</feature>
<evidence type="ECO:0000313" key="2">
    <source>
        <dbReference type="EMBL" id="RDW73537.1"/>
    </source>
</evidence>
<accession>A0A3D8RHM0</accession>
<reference evidence="2 3" key="1">
    <citation type="journal article" date="2018" name="IMA Fungus">
        <title>IMA Genome-F 9: Draft genome sequence of Annulohypoxylon stygium, Aspergillus mulundensis, Berkeleyomyces basicola (syn. Thielaviopsis basicola), Ceratocystis smalleyi, two Cercospora beticola strains, Coleophoma cylindrospora, Fusarium fracticaudum, Phialophora cf. hyalina, and Morchella septimelata.</title>
        <authorList>
            <person name="Wingfield B.D."/>
            <person name="Bills G.F."/>
            <person name="Dong Y."/>
            <person name="Huang W."/>
            <person name="Nel W.J."/>
            <person name="Swalarsk-Parry B.S."/>
            <person name="Vaghefi N."/>
            <person name="Wilken P.M."/>
            <person name="An Z."/>
            <person name="de Beer Z.W."/>
            <person name="De Vos L."/>
            <person name="Chen L."/>
            <person name="Duong T.A."/>
            <person name="Gao Y."/>
            <person name="Hammerbacher A."/>
            <person name="Kikkert J.R."/>
            <person name="Li Y."/>
            <person name="Li H."/>
            <person name="Li K."/>
            <person name="Li Q."/>
            <person name="Liu X."/>
            <person name="Ma X."/>
            <person name="Naidoo K."/>
            <person name="Pethybridge S.J."/>
            <person name="Sun J."/>
            <person name="Steenkamp E.T."/>
            <person name="van der Nest M.A."/>
            <person name="van Wyk S."/>
            <person name="Wingfield M.J."/>
            <person name="Xiong C."/>
            <person name="Yue Q."/>
            <person name="Zhang X."/>
        </authorList>
    </citation>
    <scope>NUCLEOTIDE SEQUENCE [LARGE SCALE GENOMIC DNA]</scope>
    <source>
        <strain evidence="2 3">BP6252</strain>
    </source>
</reference>
<protein>
    <recommendedName>
        <fullName evidence="4">DUF1772-domain-containing protein</fullName>
    </recommendedName>
</protein>
<keyword evidence="1" id="KW-0472">Membrane</keyword>
<dbReference type="InterPro" id="IPR013901">
    <property type="entry name" value="Anthrone_oxy"/>
</dbReference>
<evidence type="ECO:0000313" key="3">
    <source>
        <dbReference type="Proteomes" id="UP000256645"/>
    </source>
</evidence>
<keyword evidence="3" id="KW-1185">Reference proteome</keyword>
<evidence type="ECO:0008006" key="4">
    <source>
        <dbReference type="Google" id="ProtNLM"/>
    </source>
</evidence>
<dbReference type="EMBL" id="PDLM01000007">
    <property type="protein sequence ID" value="RDW73537.1"/>
    <property type="molecule type" value="Genomic_DNA"/>
</dbReference>
<keyword evidence="1" id="KW-1133">Transmembrane helix</keyword>